<feature type="region of interest" description="Disordered" evidence="1">
    <location>
        <begin position="179"/>
        <end position="198"/>
    </location>
</feature>
<comment type="caution">
    <text evidence="2">The sequence shown here is derived from an EMBL/GenBank/DDBJ whole genome shotgun (WGS) entry which is preliminary data.</text>
</comment>
<proteinExistence type="predicted"/>
<sequence length="198" mass="20801">MDSITSLGNRLYALYLQNTEQNSNNQSLTGSLNDDSDLTALDSTNFSQESLNLLNSSTQNSTNPLDSLVSSGTLTQTQANTVNSAFQAALQLNLSGTYGSTPFNPITSLVNNGTITQAQATAISNAYLAAYQSTASTSTNSTSSVTNTTNAVSTANTIEDNAEDILLDDLSGNNTTAGENYMDTNFEPLLGDSSNDTF</sequence>
<keyword evidence="3" id="KW-1185">Reference proteome</keyword>
<dbReference type="Proteomes" id="UP001623660">
    <property type="component" value="Unassembled WGS sequence"/>
</dbReference>
<dbReference type="EMBL" id="JBJHZX010000076">
    <property type="protein sequence ID" value="MFL0198658.1"/>
    <property type="molecule type" value="Genomic_DNA"/>
</dbReference>
<organism evidence="2 3">
    <name type="scientific">Candidatus Clostridium eludens</name>
    <dbReference type="NCBI Taxonomy" id="3381663"/>
    <lineage>
        <taxon>Bacteria</taxon>
        <taxon>Bacillati</taxon>
        <taxon>Bacillota</taxon>
        <taxon>Clostridia</taxon>
        <taxon>Eubacteriales</taxon>
        <taxon>Clostridiaceae</taxon>
        <taxon>Clostridium</taxon>
    </lineage>
</organism>
<name>A0ABW8SS87_9CLOT</name>
<evidence type="ECO:0000313" key="3">
    <source>
        <dbReference type="Proteomes" id="UP001623660"/>
    </source>
</evidence>
<reference evidence="2 3" key="1">
    <citation type="submission" date="2024-11" db="EMBL/GenBank/DDBJ databases">
        <authorList>
            <person name="Heng Y.C."/>
            <person name="Lim A.C.H."/>
            <person name="Lee J.K.Y."/>
            <person name="Kittelmann S."/>
        </authorList>
    </citation>
    <scope>NUCLEOTIDE SEQUENCE [LARGE SCALE GENOMIC DNA]</scope>
    <source>
        <strain evidence="2 3">WILCCON 0269</strain>
    </source>
</reference>
<gene>
    <name evidence="2" type="ORF">ACJDU8_24335</name>
</gene>
<evidence type="ECO:0000313" key="2">
    <source>
        <dbReference type="EMBL" id="MFL0198658.1"/>
    </source>
</evidence>
<protein>
    <submittedName>
        <fullName evidence="2">Uncharacterized protein</fullName>
    </submittedName>
</protein>
<accession>A0ABW8SS87</accession>
<dbReference type="RefSeq" id="WP_406794768.1">
    <property type="nucleotide sequence ID" value="NZ_JBJHZX010000076.1"/>
</dbReference>
<evidence type="ECO:0000256" key="1">
    <source>
        <dbReference type="SAM" id="MobiDB-lite"/>
    </source>
</evidence>